<dbReference type="RefSeq" id="WP_233461920.1">
    <property type="nucleotide sequence ID" value="NZ_CADIKR010000001.1"/>
</dbReference>
<dbReference type="PANTHER" id="PTHR30269:SF32">
    <property type="entry name" value="MEMBRANE TRANSPORTER PROTEIN-RELATED"/>
    <property type="match status" value="1"/>
</dbReference>
<feature type="transmembrane region" description="Helical" evidence="8">
    <location>
        <begin position="259"/>
        <end position="280"/>
    </location>
</feature>
<evidence type="ECO:0000256" key="2">
    <source>
        <dbReference type="ARBA" id="ARBA00009142"/>
    </source>
</evidence>
<dbReference type="InterPro" id="IPR002781">
    <property type="entry name" value="TM_pro_TauE-like"/>
</dbReference>
<evidence type="ECO:0000256" key="6">
    <source>
        <dbReference type="ARBA" id="ARBA00022989"/>
    </source>
</evidence>
<feature type="transmembrane region" description="Helical" evidence="8">
    <location>
        <begin position="230"/>
        <end position="247"/>
    </location>
</feature>
<comment type="subcellular location">
    <subcellularLocation>
        <location evidence="1 8">Cell membrane</location>
        <topology evidence="1 8">Multi-pass membrane protein</topology>
    </subcellularLocation>
</comment>
<evidence type="ECO:0000256" key="5">
    <source>
        <dbReference type="ARBA" id="ARBA00022692"/>
    </source>
</evidence>
<name>A0ABM8L8Z0_9BURK</name>
<feature type="transmembrane region" description="Helical" evidence="8">
    <location>
        <begin position="164"/>
        <end position="190"/>
    </location>
</feature>
<proteinExistence type="inferred from homology"/>
<comment type="similarity">
    <text evidence="2 8">Belongs to the 4-toluene sulfonate uptake permease (TSUP) (TC 2.A.102) family.</text>
</comment>
<feature type="transmembrane region" description="Helical" evidence="8">
    <location>
        <begin position="41"/>
        <end position="71"/>
    </location>
</feature>
<evidence type="ECO:0000256" key="4">
    <source>
        <dbReference type="ARBA" id="ARBA00022475"/>
    </source>
</evidence>
<protein>
    <recommendedName>
        <fullName evidence="8">Probable membrane transporter protein</fullName>
    </recommendedName>
</protein>
<dbReference type="PANTHER" id="PTHR30269">
    <property type="entry name" value="TRANSMEMBRANE PROTEIN YFCA"/>
    <property type="match status" value="1"/>
</dbReference>
<evidence type="ECO:0000256" key="7">
    <source>
        <dbReference type="ARBA" id="ARBA00023136"/>
    </source>
</evidence>
<keyword evidence="5 8" id="KW-0812">Transmembrane</keyword>
<organism evidence="10 11">
    <name type="scientific">Achromobacter mucicolens</name>
    <dbReference type="NCBI Taxonomy" id="1389922"/>
    <lineage>
        <taxon>Bacteria</taxon>
        <taxon>Pseudomonadati</taxon>
        <taxon>Pseudomonadota</taxon>
        <taxon>Betaproteobacteria</taxon>
        <taxon>Burkholderiales</taxon>
        <taxon>Alcaligenaceae</taxon>
        <taxon>Achromobacter</taxon>
    </lineage>
</organism>
<feature type="region of interest" description="Disordered" evidence="9">
    <location>
        <begin position="1"/>
        <end position="21"/>
    </location>
</feature>
<keyword evidence="11" id="KW-1185">Reference proteome</keyword>
<feature type="transmembrane region" description="Helical" evidence="8">
    <location>
        <begin position="78"/>
        <end position="95"/>
    </location>
</feature>
<sequence>MAGSGAKERHHRQLTHRKASSRASLASPIEVLFPPMPTESLAFVIPVIFVAYTVFGMTGFGAAMVAVPVLVQFIPLQLAVPLVVLFDLTCTALVGGRNWRRVSLAEFKRLLPWMLLGIALGVTLLRDAGARWPLILLGAFVLVVCIQGLRGARGGPKPPLKPIWAFPFGVFGGVFSALFGTGGPIYTIYLSRRLDALEQFRATISVVILLSGIVRAAAFGAAGMYSNPDILRAAAVLLPVALIGLYAGSRFRTRVSPELLKRSIFVLLAIAGAGAIYRGWMSPA</sequence>
<keyword evidence="4 8" id="KW-1003">Cell membrane</keyword>
<keyword evidence="7 8" id="KW-0472">Membrane</keyword>
<evidence type="ECO:0000313" key="10">
    <source>
        <dbReference type="EMBL" id="CAB3832652.1"/>
    </source>
</evidence>
<feature type="transmembrane region" description="Helical" evidence="8">
    <location>
        <begin position="202"/>
        <end position="224"/>
    </location>
</feature>
<evidence type="ECO:0000256" key="8">
    <source>
        <dbReference type="RuleBase" id="RU363041"/>
    </source>
</evidence>
<dbReference type="Proteomes" id="UP000507140">
    <property type="component" value="Unassembled WGS sequence"/>
</dbReference>
<evidence type="ECO:0000256" key="9">
    <source>
        <dbReference type="SAM" id="MobiDB-lite"/>
    </source>
</evidence>
<keyword evidence="3" id="KW-0813">Transport</keyword>
<dbReference type="InterPro" id="IPR052017">
    <property type="entry name" value="TSUP"/>
</dbReference>
<evidence type="ECO:0000313" key="11">
    <source>
        <dbReference type="Proteomes" id="UP000507140"/>
    </source>
</evidence>
<dbReference type="Pfam" id="PF01925">
    <property type="entry name" value="TauE"/>
    <property type="match status" value="1"/>
</dbReference>
<comment type="caution">
    <text evidence="10">The sequence shown here is derived from an EMBL/GenBank/DDBJ whole genome shotgun (WGS) entry which is preliminary data.</text>
</comment>
<feature type="compositionally biased region" description="Basic residues" evidence="9">
    <location>
        <begin position="8"/>
        <end position="20"/>
    </location>
</feature>
<keyword evidence="6 8" id="KW-1133">Transmembrane helix</keyword>
<evidence type="ECO:0000256" key="3">
    <source>
        <dbReference type="ARBA" id="ARBA00022448"/>
    </source>
</evidence>
<dbReference type="EMBL" id="CADIKR010000001">
    <property type="protein sequence ID" value="CAB3832652.1"/>
    <property type="molecule type" value="Genomic_DNA"/>
</dbReference>
<reference evidence="10 11" key="1">
    <citation type="submission" date="2020-04" db="EMBL/GenBank/DDBJ databases">
        <authorList>
            <person name="De Canck E."/>
        </authorList>
    </citation>
    <scope>NUCLEOTIDE SEQUENCE [LARGE SCALE GENOMIC DNA]</scope>
    <source>
        <strain evidence="10 11">LMG 3415</strain>
    </source>
</reference>
<accession>A0ABM8L8Z0</accession>
<gene>
    <name evidence="10" type="ORF">LMG3415_01003</name>
</gene>
<feature type="transmembrane region" description="Helical" evidence="8">
    <location>
        <begin position="132"/>
        <end position="152"/>
    </location>
</feature>
<evidence type="ECO:0000256" key="1">
    <source>
        <dbReference type="ARBA" id="ARBA00004651"/>
    </source>
</evidence>